<evidence type="ECO:0000313" key="3">
    <source>
        <dbReference type="EMBL" id="GAA4941679.1"/>
    </source>
</evidence>
<dbReference type="PROSITE" id="PS51664">
    <property type="entry name" value="YCAO"/>
    <property type="match status" value="1"/>
</dbReference>
<sequence>MPRSDWIAAPVRPAARRADGPAGASGPPWSGAGERELPVAEAERLVLGDIAGLGWRARHRVLDPAQPTAVQCELRYADGTEVPYGLGSGKGPLEPARTGARFEALEHALSGPVALDGLAVRCRPAAELAEGPFRADRALGGLAEQPEARLACLDYEPLDGGAPFAAPLCLWAPWYPVPTGGMARRRAALGDTAEYRPLVAYTVNTGCAIGATRDEALLHALNEWAERDAFSLFLLCSVYDRGPMPGRIDPATLPAPLADLLRRARDLVGSEVALLDLTTDLGVPVVMAYAPEPAGASARYYAMGASLSGRIACERALTEFVQGELLARVVDEHTAREGDSPGSRAAGDGAGDGEYPTFDEVVAEHDTAAAVSRRLSGHPRLLACAQLDFAERITECPPVATPEETVPAGTGVAAQRAEAVARMAAAGHRVGYHVLRRLELGTTLVQVQCPGLERFHQVTNGHVALPGARGRAHRRRARTPRSAAD</sequence>
<dbReference type="PANTHER" id="PTHR37809">
    <property type="entry name" value="RIBOSOMAL PROTEIN S12 METHYLTHIOTRANSFERASE ACCESSORY FACTOR YCAO"/>
    <property type="match status" value="1"/>
</dbReference>
<dbReference type="Proteomes" id="UP001499993">
    <property type="component" value="Unassembled WGS sequence"/>
</dbReference>
<keyword evidence="4" id="KW-1185">Reference proteome</keyword>
<evidence type="ECO:0000256" key="1">
    <source>
        <dbReference type="SAM" id="MobiDB-lite"/>
    </source>
</evidence>
<dbReference type="Gene3D" id="3.30.1330.230">
    <property type="match status" value="1"/>
</dbReference>
<protein>
    <recommendedName>
        <fullName evidence="2">YcaO domain-containing protein</fullName>
    </recommendedName>
</protein>
<gene>
    <name evidence="3" type="ORF">GCM10023224_24720</name>
</gene>
<evidence type="ECO:0000259" key="2">
    <source>
        <dbReference type="PROSITE" id="PS51664"/>
    </source>
</evidence>
<feature type="compositionally biased region" description="Basic residues" evidence="1">
    <location>
        <begin position="470"/>
        <end position="479"/>
    </location>
</feature>
<dbReference type="Pfam" id="PF02624">
    <property type="entry name" value="YcaO"/>
    <property type="match status" value="1"/>
</dbReference>
<dbReference type="InterPro" id="IPR003776">
    <property type="entry name" value="YcaO-like_dom"/>
</dbReference>
<feature type="region of interest" description="Disordered" evidence="1">
    <location>
        <begin position="333"/>
        <end position="352"/>
    </location>
</feature>
<comment type="caution">
    <text evidence="3">The sequence shown here is derived from an EMBL/GenBank/DDBJ whole genome shotgun (WGS) entry which is preliminary data.</text>
</comment>
<proteinExistence type="predicted"/>
<feature type="region of interest" description="Disordered" evidence="1">
    <location>
        <begin position="1"/>
        <end position="34"/>
    </location>
</feature>
<feature type="region of interest" description="Disordered" evidence="1">
    <location>
        <begin position="466"/>
        <end position="485"/>
    </location>
</feature>
<dbReference type="EMBL" id="BAABIK010000012">
    <property type="protein sequence ID" value="GAA4941679.1"/>
    <property type="molecule type" value="Genomic_DNA"/>
</dbReference>
<feature type="compositionally biased region" description="Low complexity" evidence="1">
    <location>
        <begin position="20"/>
        <end position="32"/>
    </location>
</feature>
<name>A0ABP9GGM0_9ACTN</name>
<dbReference type="RefSeq" id="WP_345556691.1">
    <property type="nucleotide sequence ID" value="NZ_BAABIK010000012.1"/>
</dbReference>
<evidence type="ECO:0000313" key="4">
    <source>
        <dbReference type="Proteomes" id="UP001499993"/>
    </source>
</evidence>
<organism evidence="3 4">
    <name type="scientific">Streptomonospora halophila</name>
    <dbReference type="NCBI Taxonomy" id="427369"/>
    <lineage>
        <taxon>Bacteria</taxon>
        <taxon>Bacillati</taxon>
        <taxon>Actinomycetota</taxon>
        <taxon>Actinomycetes</taxon>
        <taxon>Streptosporangiales</taxon>
        <taxon>Nocardiopsidaceae</taxon>
        <taxon>Streptomonospora</taxon>
    </lineage>
</organism>
<reference evidence="4" key="1">
    <citation type="journal article" date="2019" name="Int. J. Syst. Evol. Microbiol.">
        <title>The Global Catalogue of Microorganisms (GCM) 10K type strain sequencing project: providing services to taxonomists for standard genome sequencing and annotation.</title>
        <authorList>
            <consortium name="The Broad Institute Genomics Platform"/>
            <consortium name="The Broad Institute Genome Sequencing Center for Infectious Disease"/>
            <person name="Wu L."/>
            <person name="Ma J."/>
        </authorList>
    </citation>
    <scope>NUCLEOTIDE SEQUENCE [LARGE SCALE GENOMIC DNA]</scope>
    <source>
        <strain evidence="4">JCM 18123</strain>
    </source>
</reference>
<feature type="domain" description="YcaO" evidence="2">
    <location>
        <begin position="87"/>
        <end position="485"/>
    </location>
</feature>
<accession>A0ABP9GGM0</accession>
<dbReference type="PANTHER" id="PTHR37809:SF1">
    <property type="entry name" value="RIBOSOMAL PROTEIN S12 METHYLTHIOTRANSFERASE ACCESSORY FACTOR YCAO"/>
    <property type="match status" value="1"/>
</dbReference>